<proteinExistence type="predicted"/>
<dbReference type="AlphaFoldDB" id="A0A8D8R551"/>
<protein>
    <submittedName>
        <fullName evidence="1">Uncharacterized protein</fullName>
    </submittedName>
</protein>
<dbReference type="EMBL" id="HBUF01125406">
    <property type="protein sequence ID" value="CAG6643080.1"/>
    <property type="molecule type" value="Transcribed_RNA"/>
</dbReference>
<organism evidence="1">
    <name type="scientific">Cacopsylla melanoneura</name>
    <dbReference type="NCBI Taxonomy" id="428564"/>
    <lineage>
        <taxon>Eukaryota</taxon>
        <taxon>Metazoa</taxon>
        <taxon>Ecdysozoa</taxon>
        <taxon>Arthropoda</taxon>
        <taxon>Hexapoda</taxon>
        <taxon>Insecta</taxon>
        <taxon>Pterygota</taxon>
        <taxon>Neoptera</taxon>
        <taxon>Paraneoptera</taxon>
        <taxon>Hemiptera</taxon>
        <taxon>Sternorrhyncha</taxon>
        <taxon>Psylloidea</taxon>
        <taxon>Psyllidae</taxon>
        <taxon>Psyllinae</taxon>
        <taxon>Cacopsylla</taxon>
    </lineage>
</organism>
<accession>A0A8D8R551</accession>
<reference evidence="1" key="1">
    <citation type="submission" date="2021-05" db="EMBL/GenBank/DDBJ databases">
        <authorList>
            <person name="Alioto T."/>
            <person name="Alioto T."/>
            <person name="Gomez Garrido J."/>
        </authorList>
    </citation>
    <scope>NUCLEOTIDE SEQUENCE</scope>
</reference>
<evidence type="ECO:0000313" key="1">
    <source>
        <dbReference type="EMBL" id="CAG6643080.1"/>
    </source>
</evidence>
<name>A0A8D8R551_9HEMI</name>
<sequence length="110" mass="13650">MNFQFLMQIKRTKMFYSCFHLFVQSEWTCVLTRITMRTKIYTNLLGKSPKRKEKNYPITRLNCFTVFIRYKISFQISPKMFLHLVFCLKFKHQTIRKQEITREKFYYCTM</sequence>